<dbReference type="NCBIfam" id="NF003442">
    <property type="entry name" value="PRK04976.1"/>
    <property type="match status" value="1"/>
</dbReference>
<dbReference type="PANTHER" id="PTHR34227">
    <property type="entry name" value="CHAPERONE PROTEIN YCDY"/>
    <property type="match status" value="1"/>
</dbReference>
<reference evidence="3" key="1">
    <citation type="journal article" date="2019" name="Int. J. Syst. Evol. Microbiol.">
        <title>The Global Catalogue of Microorganisms (GCM) 10K type strain sequencing project: providing services to taxonomists for standard genome sequencing and annotation.</title>
        <authorList>
            <consortium name="The Broad Institute Genomics Platform"/>
            <consortium name="The Broad Institute Genome Sequencing Center for Infectious Disease"/>
            <person name="Wu L."/>
            <person name="Ma J."/>
        </authorList>
    </citation>
    <scope>NUCLEOTIDE SEQUENCE [LARGE SCALE GENOMIC DNA]</scope>
    <source>
        <strain evidence="3">JCM 17551</strain>
    </source>
</reference>
<accession>A0ABP7NDZ1</accession>
<proteinExistence type="predicted"/>
<evidence type="ECO:0000313" key="2">
    <source>
        <dbReference type="EMBL" id="GAA3943981.1"/>
    </source>
</evidence>
<gene>
    <name evidence="2" type="primary">torD</name>
    <name evidence="2" type="ORF">GCM10022277_44670</name>
</gene>
<organism evidence="2 3">
    <name type="scientific">Litoribacillus peritrichatus</name>
    <dbReference type="NCBI Taxonomy" id="718191"/>
    <lineage>
        <taxon>Bacteria</taxon>
        <taxon>Pseudomonadati</taxon>
        <taxon>Pseudomonadota</taxon>
        <taxon>Gammaproteobacteria</taxon>
        <taxon>Oceanospirillales</taxon>
        <taxon>Oceanospirillaceae</taxon>
        <taxon>Litoribacillus</taxon>
    </lineage>
</organism>
<keyword evidence="1" id="KW-0143">Chaperone</keyword>
<dbReference type="SUPFAM" id="SSF89155">
    <property type="entry name" value="TorD-like"/>
    <property type="match status" value="1"/>
</dbReference>
<dbReference type="EMBL" id="BAABBN010000017">
    <property type="protein sequence ID" value="GAA3943981.1"/>
    <property type="molecule type" value="Genomic_DNA"/>
</dbReference>
<protein>
    <submittedName>
        <fullName evidence="2">Molecular chaperone TorD</fullName>
    </submittedName>
</protein>
<keyword evidence="3" id="KW-1185">Reference proteome</keyword>
<evidence type="ECO:0000313" key="3">
    <source>
        <dbReference type="Proteomes" id="UP001501565"/>
    </source>
</evidence>
<comment type="caution">
    <text evidence="2">The sequence shown here is derived from an EMBL/GenBank/DDBJ whole genome shotgun (WGS) entry which is preliminary data.</text>
</comment>
<dbReference type="PANTHER" id="PTHR34227:SF11">
    <property type="entry name" value="CHAPERONE PROTEIN TORD"/>
    <property type="match status" value="1"/>
</dbReference>
<dbReference type="Gene3D" id="1.20.1280.20">
    <property type="entry name" value="HscB, C-terminal domain"/>
    <property type="match status" value="1"/>
</dbReference>
<dbReference type="InterPro" id="IPR036386">
    <property type="entry name" value="HscB_C_sf"/>
</dbReference>
<dbReference type="Pfam" id="PF02613">
    <property type="entry name" value="Nitrate_red_del"/>
    <property type="match status" value="1"/>
</dbReference>
<sequence>MDALIHQQIQQLSETRANIYWWFSTLYASTIDEEKLVTLLKDDDQNVLQTLCDNPSLTLICKRFQRHIQPLLALEFPAQSLERDYIELFMPDSDTGTLPYASIYHSEEPTLFQEPHFEMLQRLEDVGLSTQANFKEPADHLAIQLDYLGNVILQNIHQPSHASVQNQKHFIQCHLLNWLPAFLLRMKQVRNSGVYQSLTDLMIHYLQQDLRSL</sequence>
<dbReference type="RefSeq" id="WP_344800890.1">
    <property type="nucleotide sequence ID" value="NZ_BAABBN010000017.1"/>
</dbReference>
<dbReference type="InterPro" id="IPR036411">
    <property type="entry name" value="TorD-like_sf"/>
</dbReference>
<dbReference type="InterPro" id="IPR020945">
    <property type="entry name" value="DMSO/NO3_reduct_chaperone"/>
</dbReference>
<evidence type="ECO:0000256" key="1">
    <source>
        <dbReference type="ARBA" id="ARBA00023186"/>
    </source>
</evidence>
<dbReference type="Gene3D" id="1.20.120.1820">
    <property type="match status" value="1"/>
</dbReference>
<dbReference type="InterPro" id="IPR050289">
    <property type="entry name" value="TorD/DmsD_chaperones"/>
</dbReference>
<name>A0ABP7NDZ1_9GAMM</name>
<dbReference type="Proteomes" id="UP001501565">
    <property type="component" value="Unassembled WGS sequence"/>
</dbReference>